<protein>
    <recommendedName>
        <fullName evidence="1">CRAL-TRIO domain-containing protein</fullName>
    </recommendedName>
</protein>
<dbReference type="EMBL" id="JAPWTJ010002281">
    <property type="protein sequence ID" value="KAJ8966896.1"/>
    <property type="molecule type" value="Genomic_DNA"/>
</dbReference>
<dbReference type="SUPFAM" id="SSF52087">
    <property type="entry name" value="CRAL/TRIO domain"/>
    <property type="match status" value="1"/>
</dbReference>
<organism evidence="2 3">
    <name type="scientific">Molorchus minor</name>
    <dbReference type="NCBI Taxonomy" id="1323400"/>
    <lineage>
        <taxon>Eukaryota</taxon>
        <taxon>Metazoa</taxon>
        <taxon>Ecdysozoa</taxon>
        <taxon>Arthropoda</taxon>
        <taxon>Hexapoda</taxon>
        <taxon>Insecta</taxon>
        <taxon>Pterygota</taxon>
        <taxon>Neoptera</taxon>
        <taxon>Endopterygota</taxon>
        <taxon>Coleoptera</taxon>
        <taxon>Polyphaga</taxon>
        <taxon>Cucujiformia</taxon>
        <taxon>Chrysomeloidea</taxon>
        <taxon>Cerambycidae</taxon>
        <taxon>Lamiinae</taxon>
        <taxon>Monochamini</taxon>
        <taxon>Molorchus</taxon>
    </lineage>
</organism>
<proteinExistence type="predicted"/>
<gene>
    <name evidence="2" type="ORF">NQ317_003930</name>
</gene>
<evidence type="ECO:0000313" key="3">
    <source>
        <dbReference type="Proteomes" id="UP001162164"/>
    </source>
</evidence>
<name>A0ABQ9IVG6_9CUCU</name>
<dbReference type="InterPro" id="IPR001251">
    <property type="entry name" value="CRAL-TRIO_dom"/>
</dbReference>
<reference evidence="2" key="1">
    <citation type="journal article" date="2023" name="Insect Mol. Biol.">
        <title>Genome sequencing provides insights into the evolution of gene families encoding plant cell wall-degrading enzymes in longhorned beetles.</title>
        <authorList>
            <person name="Shin N.R."/>
            <person name="Okamura Y."/>
            <person name="Kirsch R."/>
            <person name="Pauchet Y."/>
        </authorList>
    </citation>
    <scope>NUCLEOTIDE SEQUENCE</scope>
    <source>
        <strain evidence="2">MMC_N1</strain>
    </source>
</reference>
<dbReference type="Gene3D" id="3.40.525.10">
    <property type="entry name" value="CRAL-TRIO lipid binding domain"/>
    <property type="match status" value="1"/>
</dbReference>
<evidence type="ECO:0000259" key="1">
    <source>
        <dbReference type="Pfam" id="PF00650"/>
    </source>
</evidence>
<keyword evidence="3" id="KW-1185">Reference proteome</keyword>
<accession>A0ABQ9IVG6</accession>
<evidence type="ECO:0000313" key="2">
    <source>
        <dbReference type="EMBL" id="KAJ8966896.1"/>
    </source>
</evidence>
<dbReference type="Pfam" id="PF00650">
    <property type="entry name" value="CRAL_TRIO"/>
    <property type="match status" value="1"/>
</dbReference>
<sequence>MLNGQEQLKNIKYEDVHLERYMYGSEFDVDAAFAKSYFQIVLFYDSLRNHPEWYQIVDPLDRMVIIEKDIRVMLPECDKEGRPIYISKNANVNVRTMTLPEVVSVDDIWLESLLANNPQITEKGLCVIVDIAKFLQHDEVVHSRIYKAELEEIAVTSI</sequence>
<comment type="caution">
    <text evidence="2">The sequence shown here is derived from an EMBL/GenBank/DDBJ whole genome shotgun (WGS) entry which is preliminary data.</text>
</comment>
<feature type="domain" description="CRAL-TRIO" evidence="1">
    <location>
        <begin position="72"/>
        <end position="134"/>
    </location>
</feature>
<dbReference type="Proteomes" id="UP001162164">
    <property type="component" value="Unassembled WGS sequence"/>
</dbReference>
<dbReference type="InterPro" id="IPR036865">
    <property type="entry name" value="CRAL-TRIO_dom_sf"/>
</dbReference>